<sequence>MLLRHLRYLLAVADHGGFTRAAEALHVSQPTLSQQIRQLEETLGVSLFDRTSRTVKPTDAGAAYIECARRVLVELEAGKRALHDVKDLSRGTLRLAMTPTFMAYLVGPLVRDYVARFPNIHLEIFELSMDDIEAGLADDSLDIAIAFNEVRNADIESIPAFTETLGVMVGRDHPLYDSQLALSAEELAQLQFALLTPDFITRTRINEYFAQEQITPKVVIEVNSVSTLLEVIRYTAIATILPEAIASQERALRKIPLLGDAPTRGAALLRRKNNYHSAASVAFMNLVLGM</sequence>
<dbReference type="GO" id="GO:0003700">
    <property type="term" value="F:DNA-binding transcription factor activity"/>
    <property type="evidence" value="ECO:0007669"/>
    <property type="project" value="InterPro"/>
</dbReference>
<dbReference type="Gene3D" id="1.10.10.10">
    <property type="entry name" value="Winged helix-like DNA-binding domain superfamily/Winged helix DNA-binding domain"/>
    <property type="match status" value="1"/>
</dbReference>
<organism evidence="6 7">
    <name type="scientific">Pseudomonas arsenicoxydans</name>
    <dbReference type="NCBI Taxonomy" id="702115"/>
    <lineage>
        <taxon>Bacteria</taxon>
        <taxon>Pseudomonadati</taxon>
        <taxon>Pseudomonadota</taxon>
        <taxon>Gammaproteobacteria</taxon>
        <taxon>Pseudomonadales</taxon>
        <taxon>Pseudomonadaceae</taxon>
        <taxon>Pseudomonas</taxon>
    </lineage>
</organism>
<keyword evidence="2" id="KW-0805">Transcription regulation</keyword>
<dbReference type="PANTHER" id="PTHR30419">
    <property type="entry name" value="HTH-TYPE TRANSCRIPTIONAL REGULATOR YBHD"/>
    <property type="match status" value="1"/>
</dbReference>
<dbReference type="AlphaFoldDB" id="A0A502HWD5"/>
<evidence type="ECO:0000256" key="3">
    <source>
        <dbReference type="ARBA" id="ARBA00023125"/>
    </source>
</evidence>
<name>A0A502HWD5_9PSED</name>
<keyword evidence="3" id="KW-0238">DNA-binding</keyword>
<comment type="caution">
    <text evidence="6">The sequence shown here is derived from an EMBL/GenBank/DDBJ whole genome shotgun (WGS) entry which is preliminary data.</text>
</comment>
<dbReference type="Pfam" id="PF00126">
    <property type="entry name" value="HTH_1"/>
    <property type="match status" value="1"/>
</dbReference>
<evidence type="ECO:0000256" key="4">
    <source>
        <dbReference type="ARBA" id="ARBA00023163"/>
    </source>
</evidence>
<dbReference type="InterPro" id="IPR005119">
    <property type="entry name" value="LysR_subst-bd"/>
</dbReference>
<comment type="similarity">
    <text evidence="1">Belongs to the LysR transcriptional regulatory family.</text>
</comment>
<dbReference type="InterPro" id="IPR050950">
    <property type="entry name" value="HTH-type_LysR_regulators"/>
</dbReference>
<feature type="domain" description="HTH lysR-type" evidence="5">
    <location>
        <begin position="1"/>
        <end position="58"/>
    </location>
</feature>
<dbReference type="GO" id="GO:0005829">
    <property type="term" value="C:cytosol"/>
    <property type="evidence" value="ECO:0007669"/>
    <property type="project" value="TreeGrafter"/>
</dbReference>
<dbReference type="Pfam" id="PF03466">
    <property type="entry name" value="LysR_substrate"/>
    <property type="match status" value="1"/>
</dbReference>
<dbReference type="EMBL" id="RCZE01000005">
    <property type="protein sequence ID" value="TPG78235.1"/>
    <property type="molecule type" value="Genomic_DNA"/>
</dbReference>
<dbReference type="SUPFAM" id="SSF46785">
    <property type="entry name" value="Winged helix' DNA-binding domain"/>
    <property type="match status" value="1"/>
</dbReference>
<protein>
    <submittedName>
        <fullName evidence="6">Transcriptional regulator CynR</fullName>
    </submittedName>
</protein>
<dbReference type="GO" id="GO:0003677">
    <property type="term" value="F:DNA binding"/>
    <property type="evidence" value="ECO:0007669"/>
    <property type="project" value="UniProtKB-KW"/>
</dbReference>
<accession>A0A502HWD5</accession>
<dbReference type="PRINTS" id="PR00039">
    <property type="entry name" value="HTHLYSR"/>
</dbReference>
<dbReference type="InterPro" id="IPR000847">
    <property type="entry name" value="LysR_HTH_N"/>
</dbReference>
<dbReference type="InterPro" id="IPR036388">
    <property type="entry name" value="WH-like_DNA-bd_sf"/>
</dbReference>
<evidence type="ECO:0000259" key="5">
    <source>
        <dbReference type="PROSITE" id="PS50931"/>
    </source>
</evidence>
<dbReference type="RefSeq" id="WP_140667665.1">
    <property type="nucleotide sequence ID" value="NZ_RCZE01000005.1"/>
</dbReference>
<proteinExistence type="inferred from homology"/>
<dbReference type="NCBIfam" id="NF008416">
    <property type="entry name" value="PRK11242.1"/>
    <property type="match status" value="1"/>
</dbReference>
<evidence type="ECO:0000313" key="7">
    <source>
        <dbReference type="Proteomes" id="UP000317933"/>
    </source>
</evidence>
<dbReference type="SUPFAM" id="SSF53850">
    <property type="entry name" value="Periplasmic binding protein-like II"/>
    <property type="match status" value="1"/>
</dbReference>
<reference evidence="6 7" key="1">
    <citation type="journal article" date="2019" name="Environ. Microbiol.">
        <title>Species interactions and distinct microbial communities in high Arctic permafrost affected cryosols are associated with the CH4 and CO2 gas fluxes.</title>
        <authorList>
            <person name="Altshuler I."/>
            <person name="Hamel J."/>
            <person name="Turney S."/>
            <person name="Magnuson E."/>
            <person name="Levesque R."/>
            <person name="Greer C."/>
            <person name="Whyte L.G."/>
        </authorList>
    </citation>
    <scope>NUCLEOTIDE SEQUENCE [LARGE SCALE GENOMIC DNA]</scope>
    <source>
        <strain evidence="6 7">E3</strain>
    </source>
</reference>
<evidence type="ECO:0000256" key="1">
    <source>
        <dbReference type="ARBA" id="ARBA00009437"/>
    </source>
</evidence>
<dbReference type="InterPro" id="IPR036390">
    <property type="entry name" value="WH_DNA-bd_sf"/>
</dbReference>
<dbReference type="Gene3D" id="3.40.190.290">
    <property type="match status" value="1"/>
</dbReference>
<evidence type="ECO:0000256" key="2">
    <source>
        <dbReference type="ARBA" id="ARBA00023015"/>
    </source>
</evidence>
<dbReference type="PROSITE" id="PS50931">
    <property type="entry name" value="HTH_LYSR"/>
    <property type="match status" value="1"/>
</dbReference>
<evidence type="ECO:0000313" key="6">
    <source>
        <dbReference type="EMBL" id="TPG78235.1"/>
    </source>
</evidence>
<dbReference type="FunFam" id="1.10.10.10:FF:000001">
    <property type="entry name" value="LysR family transcriptional regulator"/>
    <property type="match status" value="1"/>
</dbReference>
<gene>
    <name evidence="6" type="primary">cynR</name>
    <name evidence="6" type="ORF">EAH78_11650</name>
</gene>
<keyword evidence="4" id="KW-0804">Transcription</keyword>
<dbReference type="Proteomes" id="UP000317933">
    <property type="component" value="Unassembled WGS sequence"/>
</dbReference>